<accession>H8YI18</accession>
<dbReference type="Gene3D" id="3.10.50.10">
    <property type="match status" value="1"/>
</dbReference>
<evidence type="ECO:0000256" key="11">
    <source>
        <dbReference type="SAM" id="SignalP"/>
    </source>
</evidence>
<dbReference type="FunFam" id="3.20.20.80:FF:000097">
    <property type="entry name" value="Probable chitinase 2"/>
    <property type="match status" value="1"/>
</dbReference>
<keyword evidence="6" id="KW-0378">Hydrolase</keyword>
<dbReference type="EMBL" id="JF694837">
    <property type="protein sequence ID" value="AFC60659.1"/>
    <property type="molecule type" value="mRNA"/>
</dbReference>
<feature type="signal peptide" evidence="11">
    <location>
        <begin position="1"/>
        <end position="19"/>
    </location>
</feature>
<dbReference type="AlphaFoldDB" id="H8YI18"/>
<feature type="chain" id="PRO_5003618227" description="chitinase" evidence="11">
    <location>
        <begin position="20"/>
        <end position="388"/>
    </location>
</feature>
<evidence type="ECO:0000256" key="8">
    <source>
        <dbReference type="ARBA" id="ARBA00023157"/>
    </source>
</evidence>
<dbReference type="PANTHER" id="PTHR11177:SF360">
    <property type="entry name" value="CHITINASE 4-RELATED"/>
    <property type="match status" value="1"/>
</dbReference>
<evidence type="ECO:0000256" key="9">
    <source>
        <dbReference type="ARBA" id="ARBA00023277"/>
    </source>
</evidence>
<comment type="catalytic activity">
    <reaction evidence="1">
        <text>Random endo-hydrolysis of N-acetyl-beta-D-glucosaminide (1-&gt;4)-beta-linkages in chitin and chitodextrins.</text>
        <dbReference type="EC" id="3.2.1.14"/>
    </reaction>
</comment>
<dbReference type="GO" id="GO:0008061">
    <property type="term" value="F:chitin binding"/>
    <property type="evidence" value="ECO:0007669"/>
    <property type="project" value="UniProtKB-KW"/>
</dbReference>
<dbReference type="SUPFAM" id="SSF51445">
    <property type="entry name" value="(Trans)glycosidases"/>
    <property type="match status" value="1"/>
</dbReference>
<evidence type="ECO:0000256" key="10">
    <source>
        <dbReference type="ARBA" id="ARBA00023326"/>
    </source>
</evidence>
<dbReference type="InterPro" id="IPR001223">
    <property type="entry name" value="Glyco_hydro18_cat"/>
</dbReference>
<keyword evidence="7" id="KW-0146">Chitin degradation</keyword>
<dbReference type="Pfam" id="PF00704">
    <property type="entry name" value="Glyco_hydro_18"/>
    <property type="match status" value="1"/>
</dbReference>
<dbReference type="GO" id="GO:0005576">
    <property type="term" value="C:extracellular region"/>
    <property type="evidence" value="ECO:0007669"/>
    <property type="project" value="TreeGrafter"/>
</dbReference>
<sequence>MKLLLLFSLIGVYLSYTEGVVVCYYSSWAVYRSGKGKFEVEDIDPTLCTHMIYAFAGLKNSGEIMVFDPYNDLCKDWGMCGYNRFTALREINPNAQTLLGVGGWNEGSTKYSQMAADPSKRKLFVDSSLALLKEHKFTGLDMDWEYPTQRGGSAEDFTNYVTLLTELKEALHAEGMILSAAVSAGKPTIDAAYDVPAVTEQLDLINLMTYDLHGSWEDYTHHQSCLYAHPEDTGDTLYLNVDFAVNYWLEKGAPKDKLVMGIPLYGRTWSLDNKDETGFYAPASQPGQAGPWTEEAGYMGYSEICYDQTMHEWTIVHDPAMNEPYAYYLPKSRLWVSYEDADSVTIKAQYAKDKGLAGCMVWSIETDDFSNICGAGVYPFLKAINRIF</sequence>
<dbReference type="PROSITE" id="PS51910">
    <property type="entry name" value="GH18_2"/>
    <property type="match status" value="1"/>
</dbReference>
<evidence type="ECO:0000256" key="7">
    <source>
        <dbReference type="ARBA" id="ARBA00023024"/>
    </source>
</evidence>
<evidence type="ECO:0000256" key="3">
    <source>
        <dbReference type="ARBA" id="ARBA00012729"/>
    </source>
</evidence>
<dbReference type="CDD" id="cd02872">
    <property type="entry name" value="GH18_chitolectin_chitotriosidase"/>
    <property type="match status" value="1"/>
</dbReference>
<dbReference type="InterPro" id="IPR017853">
    <property type="entry name" value="GH"/>
</dbReference>
<evidence type="ECO:0000256" key="2">
    <source>
        <dbReference type="ARBA" id="ARBA00009121"/>
    </source>
</evidence>
<protein>
    <recommendedName>
        <fullName evidence="3">chitinase</fullName>
        <ecNumber evidence="3">3.2.1.14</ecNumber>
    </recommendedName>
</protein>
<dbReference type="SUPFAM" id="SSF54556">
    <property type="entry name" value="Chitinase insertion domain"/>
    <property type="match status" value="1"/>
</dbReference>
<evidence type="ECO:0000259" key="12">
    <source>
        <dbReference type="PROSITE" id="PS51910"/>
    </source>
</evidence>
<feature type="domain" description="GH18" evidence="12">
    <location>
        <begin position="19"/>
        <end position="388"/>
    </location>
</feature>
<dbReference type="SMART" id="SM00636">
    <property type="entry name" value="Glyco_18"/>
    <property type="match status" value="1"/>
</dbReference>
<proteinExistence type="evidence at transcript level"/>
<evidence type="ECO:0000256" key="6">
    <source>
        <dbReference type="ARBA" id="ARBA00022801"/>
    </source>
</evidence>
<name>H8YI18_PANJP</name>
<gene>
    <name evidence="13" type="primary">Chit2</name>
</gene>
<keyword evidence="10" id="KW-0624">Polysaccharide degradation</keyword>
<dbReference type="InterPro" id="IPR011583">
    <property type="entry name" value="Chitinase_II/V-like_cat"/>
</dbReference>
<evidence type="ECO:0000256" key="5">
    <source>
        <dbReference type="ARBA" id="ARBA00022729"/>
    </source>
</evidence>
<organism evidence="13">
    <name type="scientific">Pandalus japonicus</name>
    <name type="common">Morotoge shrimp</name>
    <name type="synonym">Pandalopsis dispar var. japonica</name>
    <dbReference type="NCBI Taxonomy" id="666362"/>
    <lineage>
        <taxon>Eukaryota</taxon>
        <taxon>Metazoa</taxon>
        <taxon>Ecdysozoa</taxon>
        <taxon>Arthropoda</taxon>
        <taxon>Crustacea</taxon>
        <taxon>Multicrustacea</taxon>
        <taxon>Malacostraca</taxon>
        <taxon>Eumalacostraca</taxon>
        <taxon>Eucarida</taxon>
        <taxon>Decapoda</taxon>
        <taxon>Pleocyemata</taxon>
        <taxon>Caridea</taxon>
        <taxon>Pandaloidea</taxon>
        <taxon>Pandalidae</taxon>
        <taxon>Pandalus</taxon>
    </lineage>
</organism>
<evidence type="ECO:0000256" key="4">
    <source>
        <dbReference type="ARBA" id="ARBA00022669"/>
    </source>
</evidence>
<evidence type="ECO:0000313" key="13">
    <source>
        <dbReference type="EMBL" id="AFC60659.1"/>
    </source>
</evidence>
<dbReference type="GO" id="GO:0008843">
    <property type="term" value="F:endochitinase activity"/>
    <property type="evidence" value="ECO:0007669"/>
    <property type="project" value="UniProtKB-EC"/>
</dbReference>
<dbReference type="FunFam" id="3.10.50.10:FF:000004">
    <property type="entry name" value="Chitinase 5"/>
    <property type="match status" value="1"/>
</dbReference>
<keyword evidence="8" id="KW-1015">Disulfide bond</keyword>
<keyword evidence="4" id="KW-0147">Chitin-binding</keyword>
<evidence type="ECO:0000256" key="1">
    <source>
        <dbReference type="ARBA" id="ARBA00000822"/>
    </source>
</evidence>
<dbReference type="GO" id="GO:0006032">
    <property type="term" value="P:chitin catabolic process"/>
    <property type="evidence" value="ECO:0007669"/>
    <property type="project" value="UniProtKB-KW"/>
</dbReference>
<dbReference type="EC" id="3.2.1.14" evidence="3"/>
<dbReference type="PANTHER" id="PTHR11177">
    <property type="entry name" value="CHITINASE"/>
    <property type="match status" value="1"/>
</dbReference>
<dbReference type="InterPro" id="IPR050314">
    <property type="entry name" value="Glycosyl_Hydrlase_18"/>
</dbReference>
<reference evidence="13" key="1">
    <citation type="journal article" date="2012" name="Comp. Biochem. Physiol. B, Biochem. Mol. Biol.">
        <title>Five hepatopancreatic and one epidermal chitinases from a pandalid shrimp (Pandalopsis japonica): cloning and effects of eyestalk ablation on gene expression.</title>
        <authorList>
            <person name="Salma U."/>
            <person name="Uddowla M.H."/>
            <person name="Kim M."/>
            <person name="Kim J.M."/>
            <person name="Kim B.K."/>
            <person name="Baek H.J."/>
            <person name="Park H."/>
            <person name="Mykles D.L."/>
            <person name="Kim H.W."/>
        </authorList>
    </citation>
    <scope>NUCLEOTIDE SEQUENCE</scope>
</reference>
<comment type="similarity">
    <text evidence="2">Belongs to the glycosyl hydrolase 18 family. Chitinase class II subfamily.</text>
</comment>
<keyword evidence="5 11" id="KW-0732">Signal</keyword>
<keyword evidence="9" id="KW-0119">Carbohydrate metabolism</keyword>
<dbReference type="InterPro" id="IPR029070">
    <property type="entry name" value="Chitinase_insertion_sf"/>
</dbReference>
<dbReference type="Gene3D" id="3.20.20.80">
    <property type="entry name" value="Glycosidases"/>
    <property type="match status" value="1"/>
</dbReference>
<dbReference type="GO" id="GO:0000272">
    <property type="term" value="P:polysaccharide catabolic process"/>
    <property type="evidence" value="ECO:0007669"/>
    <property type="project" value="UniProtKB-KW"/>
</dbReference>